<feature type="domain" description="AMP-dependent synthetase/ligase" evidence="2">
    <location>
        <begin position="39"/>
        <end position="297"/>
    </location>
</feature>
<gene>
    <name evidence="3" type="ORF">EV677_0720</name>
</gene>
<dbReference type="Gene3D" id="3.40.50.12780">
    <property type="entry name" value="N-terminal domain of ligase-like"/>
    <property type="match status" value="1"/>
</dbReference>
<evidence type="ECO:0000313" key="4">
    <source>
        <dbReference type="Proteomes" id="UP000294737"/>
    </source>
</evidence>
<dbReference type="GO" id="GO:0031956">
    <property type="term" value="F:medium-chain fatty acid-CoA ligase activity"/>
    <property type="evidence" value="ECO:0007669"/>
    <property type="project" value="TreeGrafter"/>
</dbReference>
<evidence type="ECO:0000313" key="3">
    <source>
        <dbReference type="EMBL" id="TDN94178.1"/>
    </source>
</evidence>
<dbReference type="Gene3D" id="3.30.300.30">
    <property type="match status" value="1"/>
</dbReference>
<proteinExistence type="inferred from homology"/>
<comment type="similarity">
    <text evidence="1">Belongs to the ATP-dependent AMP-binding enzyme family.</text>
</comment>
<dbReference type="Pfam" id="PF00501">
    <property type="entry name" value="AMP-binding"/>
    <property type="match status" value="1"/>
</dbReference>
<dbReference type="PANTHER" id="PTHR43201">
    <property type="entry name" value="ACYL-COA SYNTHETASE"/>
    <property type="match status" value="1"/>
</dbReference>
<dbReference type="Proteomes" id="UP000294737">
    <property type="component" value="Unassembled WGS sequence"/>
</dbReference>
<keyword evidence="4" id="KW-1185">Reference proteome</keyword>
<dbReference type="SUPFAM" id="SSF56801">
    <property type="entry name" value="Acetyl-CoA synthetase-like"/>
    <property type="match status" value="1"/>
</dbReference>
<dbReference type="RefSeq" id="WP_241522996.1">
    <property type="nucleotide sequence ID" value="NZ_PTLZ01000001.1"/>
</dbReference>
<protein>
    <submittedName>
        <fullName evidence="3">AMP-binding enzyme</fullName>
    </submittedName>
</protein>
<sequence>MTSFIPLLGHTSPDRIIAWCDGIAVTAAEFLNDVCNLISTLPDNRHILNDCHDRYHFLVTLCASMVAGKVSLLPSTRTAETIRQLQAFAPDATCLTDQADCAIALPQTPYPPAAFFSRAERHVFSIPRIAETQLVAYVFTSGSTGVPIAHRKTWGALVRNVQMEAVQLGLQADINYSIVGTVPAQHMYGFESTVLLPLINGFSLTSGPSFYAADICNSLAQVPEPRVLITTPIHLRSLLGASLPLPKIEMMVSATAPLSPQLAREAEQAFNAPLREIYGSTETGQIATRRPTESAEWSLYPNLKMARGLQADESDQRMWISGGHVETAMPMNDAIEMTGNGRFLLHGRLSDLINIAGKRSSLAYLNHHLNSIPGVEDGAFYMPPEKISGEVARLTAFVVAPTLKISEITAILREKIDPAFMPRPIHKVAHLPRNDTGKLPHAVLAELMQKLNITASSDVA</sequence>
<dbReference type="InterPro" id="IPR045851">
    <property type="entry name" value="AMP-bd_C_sf"/>
</dbReference>
<name>A0A4V3BW92_9BURK</name>
<dbReference type="EMBL" id="SNWF01000004">
    <property type="protein sequence ID" value="TDN94178.1"/>
    <property type="molecule type" value="Genomic_DNA"/>
</dbReference>
<dbReference type="InterPro" id="IPR042099">
    <property type="entry name" value="ANL_N_sf"/>
</dbReference>
<organism evidence="3 4">
    <name type="scientific">Herminiimonas fonticola</name>
    <dbReference type="NCBI Taxonomy" id="303380"/>
    <lineage>
        <taxon>Bacteria</taxon>
        <taxon>Pseudomonadati</taxon>
        <taxon>Pseudomonadota</taxon>
        <taxon>Betaproteobacteria</taxon>
        <taxon>Burkholderiales</taxon>
        <taxon>Oxalobacteraceae</taxon>
        <taxon>Herminiimonas</taxon>
    </lineage>
</organism>
<dbReference type="AlphaFoldDB" id="A0A4V3BW92"/>
<evidence type="ECO:0000256" key="1">
    <source>
        <dbReference type="ARBA" id="ARBA00006432"/>
    </source>
</evidence>
<dbReference type="InterPro" id="IPR000873">
    <property type="entry name" value="AMP-dep_synth/lig_dom"/>
</dbReference>
<reference evidence="3 4" key="1">
    <citation type="submission" date="2019-03" db="EMBL/GenBank/DDBJ databases">
        <title>Genomic Encyclopedia of Type Strains, Phase IV (KMG-IV): sequencing the most valuable type-strain genomes for metagenomic binning, comparative biology and taxonomic classification.</title>
        <authorList>
            <person name="Goeker M."/>
        </authorList>
    </citation>
    <scope>NUCLEOTIDE SEQUENCE [LARGE SCALE GENOMIC DNA]</scope>
    <source>
        <strain evidence="3 4">DSM 18555</strain>
    </source>
</reference>
<dbReference type="PANTHER" id="PTHR43201:SF8">
    <property type="entry name" value="ACYL-COA SYNTHETASE FAMILY MEMBER 3"/>
    <property type="match status" value="1"/>
</dbReference>
<comment type="caution">
    <text evidence="3">The sequence shown here is derived from an EMBL/GenBank/DDBJ whole genome shotgun (WGS) entry which is preliminary data.</text>
</comment>
<dbReference type="GO" id="GO:0006631">
    <property type="term" value="P:fatty acid metabolic process"/>
    <property type="evidence" value="ECO:0007669"/>
    <property type="project" value="TreeGrafter"/>
</dbReference>
<accession>A0A4V3BW92</accession>
<evidence type="ECO:0000259" key="2">
    <source>
        <dbReference type="Pfam" id="PF00501"/>
    </source>
</evidence>